<dbReference type="EMBL" id="ML170269">
    <property type="protein sequence ID" value="TDL15605.1"/>
    <property type="molecule type" value="Genomic_DNA"/>
</dbReference>
<dbReference type="InterPro" id="IPR001509">
    <property type="entry name" value="Epimerase_deHydtase"/>
</dbReference>
<organism evidence="4 5">
    <name type="scientific">Rickenella mellea</name>
    <dbReference type="NCBI Taxonomy" id="50990"/>
    <lineage>
        <taxon>Eukaryota</taxon>
        <taxon>Fungi</taxon>
        <taxon>Dikarya</taxon>
        <taxon>Basidiomycota</taxon>
        <taxon>Agaricomycotina</taxon>
        <taxon>Agaricomycetes</taxon>
        <taxon>Hymenochaetales</taxon>
        <taxon>Rickenellaceae</taxon>
        <taxon>Rickenella</taxon>
    </lineage>
</organism>
<evidence type="ECO:0000313" key="5">
    <source>
        <dbReference type="Proteomes" id="UP000294933"/>
    </source>
</evidence>
<feature type="domain" description="NAD-dependent epimerase/dehydratase" evidence="3">
    <location>
        <begin position="6"/>
        <end position="259"/>
    </location>
</feature>
<dbReference type="InterPro" id="IPR036291">
    <property type="entry name" value="NAD(P)-bd_dom_sf"/>
</dbReference>
<keyword evidence="5" id="KW-1185">Reference proteome</keyword>
<evidence type="ECO:0000259" key="3">
    <source>
        <dbReference type="Pfam" id="PF01370"/>
    </source>
</evidence>
<evidence type="ECO:0000256" key="1">
    <source>
        <dbReference type="ARBA" id="ARBA00023002"/>
    </source>
</evidence>
<accession>A0A4Y7PK54</accession>
<dbReference type="Pfam" id="PF01370">
    <property type="entry name" value="Epimerase"/>
    <property type="match status" value="1"/>
</dbReference>
<keyword evidence="1" id="KW-0560">Oxidoreductase</keyword>
<dbReference type="PANTHER" id="PTHR10366:SF564">
    <property type="entry name" value="STEROL-4-ALPHA-CARBOXYLATE 3-DEHYDROGENASE, DECARBOXYLATING"/>
    <property type="match status" value="1"/>
</dbReference>
<dbReference type="GO" id="GO:0016616">
    <property type="term" value="F:oxidoreductase activity, acting on the CH-OH group of donors, NAD or NADP as acceptor"/>
    <property type="evidence" value="ECO:0007669"/>
    <property type="project" value="TreeGrafter"/>
</dbReference>
<proteinExistence type="inferred from homology"/>
<dbReference type="AlphaFoldDB" id="A0A4Y7PK54"/>
<dbReference type="STRING" id="50990.A0A4Y7PK54"/>
<dbReference type="Gene3D" id="3.40.50.720">
    <property type="entry name" value="NAD(P)-binding Rossmann-like Domain"/>
    <property type="match status" value="1"/>
</dbReference>
<dbReference type="InterPro" id="IPR050425">
    <property type="entry name" value="NAD(P)_dehydrat-like"/>
</dbReference>
<dbReference type="VEuPathDB" id="FungiDB:BD410DRAFT_796246"/>
<comment type="similarity">
    <text evidence="2">Belongs to the NAD(P)-dependent epimerase/dehydratase family. Dihydroflavonol-4-reductase subfamily.</text>
</comment>
<evidence type="ECO:0000313" key="4">
    <source>
        <dbReference type="EMBL" id="TDL15605.1"/>
    </source>
</evidence>
<protein>
    <submittedName>
        <fullName evidence="4">NAD-P-binding protein</fullName>
    </submittedName>
</protein>
<dbReference type="Proteomes" id="UP000294933">
    <property type="component" value="Unassembled WGS sequence"/>
</dbReference>
<dbReference type="SUPFAM" id="SSF51735">
    <property type="entry name" value="NAD(P)-binding Rossmann-fold domains"/>
    <property type="match status" value="1"/>
</dbReference>
<sequence length="335" mass="37085">MSKGLVVVTGATGFLGTEVAIAFVNGGYNVRGTARSQQKINDWESFNPKYKGKVQWFIADLTSPNSFDEAIKGVKYIAHTASPFIFVFKDNENDMLKPAIEGTKAIIEAAKKEPSVQHVVITSSFAAIVDLAKLANVGYTYTRNDWNPATYEEAAKSENPGYVYCASKVLAERAAWDDKELKFYITTICPPILVGPPRHPVKSMADLKIEMYNLINGSSSDPVPPTHTPVTLDVRDAALLHVRALEDPSARNQRIFCVGFHIFNSQVVSILRKAFASDPAKLARIKYGGGGEPWEHYGTDSKEGELLLGRPWISPEVCYKETAERLWELEEILKA</sequence>
<dbReference type="OrthoDB" id="2735536at2759"/>
<evidence type="ECO:0000256" key="2">
    <source>
        <dbReference type="ARBA" id="ARBA00023445"/>
    </source>
</evidence>
<gene>
    <name evidence="4" type="ORF">BD410DRAFT_796246</name>
</gene>
<dbReference type="PANTHER" id="PTHR10366">
    <property type="entry name" value="NAD DEPENDENT EPIMERASE/DEHYDRATASE"/>
    <property type="match status" value="1"/>
</dbReference>
<reference evidence="4 5" key="1">
    <citation type="submission" date="2018-06" db="EMBL/GenBank/DDBJ databases">
        <title>A transcriptomic atlas of mushroom development highlights an independent origin of complex multicellularity.</title>
        <authorList>
            <consortium name="DOE Joint Genome Institute"/>
            <person name="Krizsan K."/>
            <person name="Almasi E."/>
            <person name="Merenyi Z."/>
            <person name="Sahu N."/>
            <person name="Viragh M."/>
            <person name="Koszo T."/>
            <person name="Mondo S."/>
            <person name="Kiss B."/>
            <person name="Balint B."/>
            <person name="Kues U."/>
            <person name="Barry K."/>
            <person name="Hegedus J.C."/>
            <person name="Henrissat B."/>
            <person name="Johnson J."/>
            <person name="Lipzen A."/>
            <person name="Ohm R."/>
            <person name="Nagy I."/>
            <person name="Pangilinan J."/>
            <person name="Yan J."/>
            <person name="Xiong Y."/>
            <person name="Grigoriev I.V."/>
            <person name="Hibbett D.S."/>
            <person name="Nagy L.G."/>
        </authorList>
    </citation>
    <scope>NUCLEOTIDE SEQUENCE [LARGE SCALE GENOMIC DNA]</scope>
    <source>
        <strain evidence="4 5">SZMC22713</strain>
    </source>
</reference>
<name>A0A4Y7PK54_9AGAM</name>